<accession>A0A1U7WPZ5</accession>
<sequence length="133" mass="15122">MIKTTMAALTSPQPLVVGEQSFQAAGINNPPKMNYAATVTKENVQQIQHTVLCPVRFEHGEPIVEFTTAEVKESVIEEGLHQDVIVMFSYGKPDLQDIRRNFPKQFDVKGNYKIGQLEFRHILEQVRLTYLCC</sequence>
<name>A0A1U7WPZ5_NICSY</name>
<dbReference type="RefSeq" id="XP_009776759.1">
    <property type="nucleotide sequence ID" value="XM_009778457.1"/>
</dbReference>
<proteinExistence type="predicted"/>
<keyword evidence="1" id="KW-1185">Reference proteome</keyword>
<dbReference type="Proteomes" id="UP000189701">
    <property type="component" value="Unplaced"/>
</dbReference>
<organism evidence="1 2">
    <name type="scientific">Nicotiana sylvestris</name>
    <name type="common">Wood tobacco</name>
    <name type="synonym">South American tobacco</name>
    <dbReference type="NCBI Taxonomy" id="4096"/>
    <lineage>
        <taxon>Eukaryota</taxon>
        <taxon>Viridiplantae</taxon>
        <taxon>Streptophyta</taxon>
        <taxon>Embryophyta</taxon>
        <taxon>Tracheophyta</taxon>
        <taxon>Spermatophyta</taxon>
        <taxon>Magnoliopsida</taxon>
        <taxon>eudicotyledons</taxon>
        <taxon>Gunneridae</taxon>
        <taxon>Pentapetalae</taxon>
        <taxon>asterids</taxon>
        <taxon>lamiids</taxon>
        <taxon>Solanales</taxon>
        <taxon>Solanaceae</taxon>
        <taxon>Nicotianoideae</taxon>
        <taxon>Nicotianeae</taxon>
        <taxon>Nicotiana</taxon>
    </lineage>
</organism>
<reference evidence="1" key="1">
    <citation type="journal article" date="2013" name="Genome Biol.">
        <title>Reference genomes and transcriptomes of Nicotiana sylvestris and Nicotiana tomentosiformis.</title>
        <authorList>
            <person name="Sierro N."/>
            <person name="Battey J.N."/>
            <person name="Ouadi S."/>
            <person name="Bovet L."/>
            <person name="Goepfert S."/>
            <person name="Bakaher N."/>
            <person name="Peitsch M.C."/>
            <person name="Ivanov N.V."/>
        </authorList>
    </citation>
    <scope>NUCLEOTIDE SEQUENCE [LARGE SCALE GENOMIC DNA]</scope>
</reference>
<reference evidence="2" key="2">
    <citation type="submission" date="2025-08" db="UniProtKB">
        <authorList>
            <consortium name="RefSeq"/>
        </authorList>
    </citation>
    <scope>IDENTIFICATION</scope>
    <source>
        <tissue evidence="2">Leaf</tissue>
    </source>
</reference>
<evidence type="ECO:0000313" key="2">
    <source>
        <dbReference type="RefSeq" id="XP_009776759.1"/>
    </source>
</evidence>
<protein>
    <submittedName>
        <fullName evidence="2">Uncharacterized protein LOC104226443 isoform X2</fullName>
    </submittedName>
</protein>
<evidence type="ECO:0000313" key="1">
    <source>
        <dbReference type="Proteomes" id="UP000189701"/>
    </source>
</evidence>
<gene>
    <name evidence="2" type="primary">LOC104226443</name>
</gene>
<dbReference type="AlphaFoldDB" id="A0A1U7WPZ5"/>